<evidence type="ECO:0000256" key="1">
    <source>
        <dbReference type="SAM" id="MobiDB-lite"/>
    </source>
</evidence>
<sequence length="249" mass="27413">MADSVISSGQEDAPARREPTLPPCSLPPRFLHELEGTIANATNGDLQHTINLLTAFCILAQGDHPPPAALVRWIGKFLYHACDSEWLRQARRNRSIRHQTARSRNTIGVAESLRSLAGGRNPGISRLTQIYYGQAGTTDLAEFIDTAARNGTPSANCLKAACAAASRLRHILLRDDPTGFNHRSKVGIRGWGAWKSSDEFHSEIADELTRAAATRGRSLAALFREIGPRFGLTSEGVKKIWQRAQRQRK</sequence>
<evidence type="ECO:0000313" key="2">
    <source>
        <dbReference type="EMBL" id="NMF96133.1"/>
    </source>
</evidence>
<organism evidence="2 3">
    <name type="scientific">Aromatoleum toluolicum</name>
    <dbReference type="NCBI Taxonomy" id="90060"/>
    <lineage>
        <taxon>Bacteria</taxon>
        <taxon>Pseudomonadati</taxon>
        <taxon>Pseudomonadota</taxon>
        <taxon>Betaproteobacteria</taxon>
        <taxon>Rhodocyclales</taxon>
        <taxon>Rhodocyclaceae</taxon>
        <taxon>Aromatoleum</taxon>
    </lineage>
</organism>
<dbReference type="Proteomes" id="UP000634522">
    <property type="component" value="Unassembled WGS sequence"/>
</dbReference>
<gene>
    <name evidence="2" type="ORF">GPA27_01810</name>
</gene>
<feature type="compositionally biased region" description="Polar residues" evidence="1">
    <location>
        <begin position="1"/>
        <end position="10"/>
    </location>
</feature>
<evidence type="ECO:0000313" key="3">
    <source>
        <dbReference type="Proteomes" id="UP000634522"/>
    </source>
</evidence>
<comment type="caution">
    <text evidence="2">The sequence shown here is derived from an EMBL/GenBank/DDBJ whole genome shotgun (WGS) entry which is preliminary data.</text>
</comment>
<proteinExistence type="predicted"/>
<accession>A0ABX1NA19</accession>
<protein>
    <submittedName>
        <fullName evidence="2">Uncharacterized protein</fullName>
    </submittedName>
</protein>
<name>A0ABX1NA19_9RHOO</name>
<reference evidence="2 3" key="1">
    <citation type="submission" date="2019-12" db="EMBL/GenBank/DDBJ databases">
        <title>Comparative genomics gives insights into the taxonomy of the Azoarcus-Aromatoleum group and reveals separate origins of nif in the plant-associated Azoarcus and non-plant-associated Aromatoleum sub-groups.</title>
        <authorList>
            <person name="Lafos M."/>
            <person name="Maluk M."/>
            <person name="Batista M."/>
            <person name="Junghare M."/>
            <person name="Carmona M."/>
            <person name="Faoro H."/>
            <person name="Cruz L.M."/>
            <person name="Battistoni F."/>
            <person name="De Souza E."/>
            <person name="Pedrosa F."/>
            <person name="Chen W.-M."/>
            <person name="Poole P.S."/>
            <person name="Dixon R.A."/>
            <person name="James E.K."/>
        </authorList>
    </citation>
    <scope>NUCLEOTIDE SEQUENCE [LARGE SCALE GENOMIC DNA]</scope>
    <source>
        <strain evidence="2 3">T</strain>
    </source>
</reference>
<dbReference type="EMBL" id="WTVS01000002">
    <property type="protein sequence ID" value="NMF96133.1"/>
    <property type="molecule type" value="Genomic_DNA"/>
</dbReference>
<feature type="region of interest" description="Disordered" evidence="1">
    <location>
        <begin position="1"/>
        <end position="24"/>
    </location>
</feature>
<keyword evidence="3" id="KW-1185">Reference proteome</keyword>
<dbReference type="RefSeq" id="WP_169137216.1">
    <property type="nucleotide sequence ID" value="NZ_WTVS01000002.1"/>
</dbReference>